<gene>
    <name evidence="1" type="ORF">S01H1_72255</name>
</gene>
<dbReference type="Pfam" id="PF25209">
    <property type="entry name" value="Phage_capsid_4"/>
    <property type="match status" value="1"/>
</dbReference>
<reference evidence="1" key="1">
    <citation type="journal article" date="2014" name="Front. Microbiol.">
        <title>High frequency of phylogenetically diverse reductive dehalogenase-homologous genes in deep subseafloor sedimentary metagenomes.</title>
        <authorList>
            <person name="Kawai M."/>
            <person name="Futagami T."/>
            <person name="Toyoda A."/>
            <person name="Takaki Y."/>
            <person name="Nishi S."/>
            <person name="Hori S."/>
            <person name="Arai W."/>
            <person name="Tsubouchi T."/>
            <person name="Morono Y."/>
            <person name="Uchiyama I."/>
            <person name="Ito T."/>
            <person name="Fujiyama A."/>
            <person name="Inagaki F."/>
            <person name="Takami H."/>
        </authorList>
    </citation>
    <scope>NUCLEOTIDE SEQUENCE</scope>
    <source>
        <strain evidence="1">Expedition CK06-06</strain>
    </source>
</reference>
<sequence length="101" mass="10886">DPDTAEASGNTGGNRPNWVAGTFTVVPEHRLDANSATIWYMAASSSIYDTIEVDFLNGVNAPMLESRDGFKIDGVEMKVRLDYGVAPLDWRTLAINGAAPI</sequence>
<evidence type="ECO:0000313" key="1">
    <source>
        <dbReference type="EMBL" id="GAG33676.1"/>
    </source>
</evidence>
<dbReference type="EMBL" id="BARS01048172">
    <property type="protein sequence ID" value="GAG33676.1"/>
    <property type="molecule type" value="Genomic_DNA"/>
</dbReference>
<feature type="non-terminal residue" evidence="1">
    <location>
        <position position="1"/>
    </location>
</feature>
<comment type="caution">
    <text evidence="1">The sequence shown here is derived from an EMBL/GenBank/DDBJ whole genome shotgun (WGS) entry which is preliminary data.</text>
</comment>
<proteinExistence type="predicted"/>
<name>X0Y9Y6_9ZZZZ</name>
<dbReference type="AlphaFoldDB" id="X0Y9Y6"/>
<protein>
    <submittedName>
        <fullName evidence="1">Uncharacterized protein</fullName>
    </submittedName>
</protein>
<accession>X0Y9Y6</accession>
<organism evidence="1">
    <name type="scientific">marine sediment metagenome</name>
    <dbReference type="NCBI Taxonomy" id="412755"/>
    <lineage>
        <taxon>unclassified sequences</taxon>
        <taxon>metagenomes</taxon>
        <taxon>ecological metagenomes</taxon>
    </lineage>
</organism>